<feature type="domain" description="AB hydrolase-1" evidence="2">
    <location>
        <begin position="175"/>
        <end position="377"/>
    </location>
</feature>
<accession>A0ABW7QE22</accession>
<feature type="transmembrane region" description="Helical" evidence="1">
    <location>
        <begin position="18"/>
        <end position="37"/>
    </location>
</feature>
<evidence type="ECO:0000313" key="4">
    <source>
        <dbReference type="Proteomes" id="UP001610861"/>
    </source>
</evidence>
<dbReference type="Gene3D" id="3.40.50.1820">
    <property type="entry name" value="alpha/beta hydrolase"/>
    <property type="match status" value="1"/>
</dbReference>
<dbReference type="EMBL" id="JBIQWL010000016">
    <property type="protein sequence ID" value="MFH8253146.1"/>
    <property type="molecule type" value="Genomic_DNA"/>
</dbReference>
<protein>
    <submittedName>
        <fullName evidence="3">Alpha/beta fold hydrolase</fullName>
    </submittedName>
</protein>
<name>A0ABW7QE22_9MICO</name>
<proteinExistence type="predicted"/>
<dbReference type="GO" id="GO:0016787">
    <property type="term" value="F:hydrolase activity"/>
    <property type="evidence" value="ECO:0007669"/>
    <property type="project" value="UniProtKB-KW"/>
</dbReference>
<dbReference type="PANTHER" id="PTHR43139:SF52">
    <property type="entry name" value="SI:DKEY-122A22.2"/>
    <property type="match status" value="1"/>
</dbReference>
<gene>
    <name evidence="3" type="ORF">ACH3VR_22455</name>
</gene>
<dbReference type="SUPFAM" id="SSF53474">
    <property type="entry name" value="alpha/beta-Hydrolases"/>
    <property type="match status" value="1"/>
</dbReference>
<dbReference type="InterPro" id="IPR052370">
    <property type="entry name" value="Meta-cleavage_hydrolase"/>
</dbReference>
<feature type="transmembrane region" description="Helical" evidence="1">
    <location>
        <begin position="105"/>
        <end position="125"/>
    </location>
</feature>
<reference evidence="3 4" key="1">
    <citation type="submission" date="2024-09" db="EMBL/GenBank/DDBJ databases">
        <authorList>
            <person name="Pan X."/>
        </authorList>
    </citation>
    <scope>NUCLEOTIDE SEQUENCE [LARGE SCALE GENOMIC DNA]</scope>
    <source>
        <strain evidence="3 4">B2969</strain>
    </source>
</reference>
<dbReference type="Pfam" id="PF12697">
    <property type="entry name" value="Abhydrolase_6"/>
    <property type="match status" value="1"/>
</dbReference>
<sequence>MTAVLLVLVPFGPATQSAVIGSVLCGFAVGWAMLALLTARFTDQPQRWAFAPAALMGLSGLLLVAFGPAVQPAVNWALPAAMLAVSIYMIVRVRQNLRGSRARWVLYPVIAALGLASVGAGYQAIGEAVDAQSASMPGQMVDVGGHRLHLYCAGSGSPTVVLEAGGGAAAAELELLRSAVERDTRVCVYDRAGRGWSDSTSTPAHGIQIATDLHTLLERAHVPGPYVVAGHSFGGLYVQMFATQYPSDVAGMVLIDSTAPDATSPGYQPHPFILDRVIALLSSPAQLGLGHLFGGTARDLLSTINEYADAGDAVQHAASLTDFGDKPLFVLTAGIGGDAAKFAAQDRMAALSTDSLHRIVENASHQMLVSDEESAAVTAHAILDVVAAVRSGEPLTK</sequence>
<evidence type="ECO:0000256" key="1">
    <source>
        <dbReference type="SAM" id="Phobius"/>
    </source>
</evidence>
<dbReference type="RefSeq" id="WP_397558569.1">
    <property type="nucleotide sequence ID" value="NZ_JBIQWL010000016.1"/>
</dbReference>
<comment type="caution">
    <text evidence="3">The sequence shown here is derived from an EMBL/GenBank/DDBJ whole genome shotgun (WGS) entry which is preliminary data.</text>
</comment>
<evidence type="ECO:0000313" key="3">
    <source>
        <dbReference type="EMBL" id="MFH8253146.1"/>
    </source>
</evidence>
<keyword evidence="1" id="KW-0812">Transmembrane</keyword>
<dbReference type="InterPro" id="IPR029058">
    <property type="entry name" value="AB_hydrolase_fold"/>
</dbReference>
<dbReference type="Proteomes" id="UP001610861">
    <property type="component" value="Unassembled WGS sequence"/>
</dbReference>
<dbReference type="PANTHER" id="PTHR43139">
    <property type="entry name" value="SI:DKEY-122A22.2"/>
    <property type="match status" value="1"/>
</dbReference>
<dbReference type="PRINTS" id="PR00111">
    <property type="entry name" value="ABHYDROLASE"/>
</dbReference>
<feature type="transmembrane region" description="Helical" evidence="1">
    <location>
        <begin position="49"/>
        <end position="70"/>
    </location>
</feature>
<keyword evidence="1" id="KW-1133">Transmembrane helix</keyword>
<keyword evidence="3" id="KW-0378">Hydrolase</keyword>
<feature type="transmembrane region" description="Helical" evidence="1">
    <location>
        <begin position="76"/>
        <end position="93"/>
    </location>
</feature>
<keyword evidence="4" id="KW-1185">Reference proteome</keyword>
<organism evidence="3 4">
    <name type="scientific">Microbacterium alkaliflavum</name>
    <dbReference type="NCBI Taxonomy" id="3248839"/>
    <lineage>
        <taxon>Bacteria</taxon>
        <taxon>Bacillati</taxon>
        <taxon>Actinomycetota</taxon>
        <taxon>Actinomycetes</taxon>
        <taxon>Micrococcales</taxon>
        <taxon>Microbacteriaceae</taxon>
        <taxon>Microbacterium</taxon>
    </lineage>
</organism>
<dbReference type="InterPro" id="IPR000073">
    <property type="entry name" value="AB_hydrolase_1"/>
</dbReference>
<evidence type="ECO:0000259" key="2">
    <source>
        <dbReference type="Pfam" id="PF12697"/>
    </source>
</evidence>
<keyword evidence="1" id="KW-0472">Membrane</keyword>